<keyword evidence="6" id="KW-1185">Reference proteome</keyword>
<accession>A0A0U4C3P2</accession>
<sequence>MLQPNQAAIDANNLLHVCLLQADIATRKYGPALATSLPAVELVGDSLSKLAYDIRPTAAWDNGRPVTARDVEFTLKLMFCPGLPNEVARNRYRFIRAVLTDPKAPQHFTLVCRGQALEYVEASGDFFILPEAALDPRGHLRCFSLADLQKRAATAPPDSALQALAQRYQAAGAGRHPGQVPGCGPYQLVKWEKDRYLTFRRKPQWWADRLRPVPVVLQARPKELDYVIIPDAATATLALRRGDIDVYPQIPAREFARLRASPTAAALNFYSTTSYDVVIAGFNTRRAHLSDARTRRALSRFFDAAGLLKATQLGAGQRTAGVISPIEKENYNDSLALTPFDPAGATALLRQAGWQRGPAPGTGWTRKSANGKPQQLRLAMRYRAEGSLFSTVALQFQAAAAGFDIPVTLQPTESGAFSSSLKAGDFDVYVGVRKGNPFMFNFTPVFHSLGIDAGNTTGFSSPASDQLIEAIAAADSKAHRTQLLRRFQALLQQEAPIVPLFFLPNRIVASRQLSNLHVGSLKPGFMATTIERAPQPSAVP</sequence>
<dbReference type="AlphaFoldDB" id="A0A0U4C3P2"/>
<comment type="similarity">
    <text evidence="1">Belongs to the bacterial solute-binding protein 5 family.</text>
</comment>
<dbReference type="Proteomes" id="UP000059542">
    <property type="component" value="Chromosome"/>
</dbReference>
<name>A0A0U4C3P2_9BACT</name>
<evidence type="ECO:0000256" key="2">
    <source>
        <dbReference type="ARBA" id="ARBA00022448"/>
    </source>
</evidence>
<dbReference type="GO" id="GO:0015833">
    <property type="term" value="P:peptide transport"/>
    <property type="evidence" value="ECO:0007669"/>
    <property type="project" value="TreeGrafter"/>
</dbReference>
<dbReference type="Pfam" id="PF00496">
    <property type="entry name" value="SBP_bac_5"/>
    <property type="match status" value="1"/>
</dbReference>
<dbReference type="GO" id="GO:0030288">
    <property type="term" value="C:outer membrane-bounded periplasmic space"/>
    <property type="evidence" value="ECO:0007669"/>
    <property type="project" value="UniProtKB-ARBA"/>
</dbReference>
<dbReference type="STRING" id="1411621.AUC43_06655"/>
<evidence type="ECO:0000313" key="5">
    <source>
        <dbReference type="EMBL" id="ALW84792.1"/>
    </source>
</evidence>
<dbReference type="KEGG" id="hyg:AUC43_06655"/>
<dbReference type="GO" id="GO:0043190">
    <property type="term" value="C:ATP-binding cassette (ABC) transporter complex"/>
    <property type="evidence" value="ECO:0007669"/>
    <property type="project" value="InterPro"/>
</dbReference>
<dbReference type="InterPro" id="IPR030678">
    <property type="entry name" value="Peptide/Ni-bd"/>
</dbReference>
<dbReference type="EMBL" id="CP013909">
    <property type="protein sequence ID" value="ALW84792.1"/>
    <property type="molecule type" value="Genomic_DNA"/>
</dbReference>
<dbReference type="PANTHER" id="PTHR30290:SF9">
    <property type="entry name" value="OLIGOPEPTIDE-BINDING PROTEIN APPA"/>
    <property type="match status" value="1"/>
</dbReference>
<feature type="domain" description="Solute-binding protein family 5" evidence="4">
    <location>
        <begin position="29"/>
        <end position="432"/>
    </location>
</feature>
<dbReference type="OrthoDB" id="9772924at2"/>
<evidence type="ECO:0000313" key="6">
    <source>
        <dbReference type="Proteomes" id="UP000059542"/>
    </source>
</evidence>
<dbReference type="Gene3D" id="3.10.105.10">
    <property type="entry name" value="Dipeptide-binding Protein, Domain 3"/>
    <property type="match status" value="1"/>
</dbReference>
<evidence type="ECO:0000259" key="4">
    <source>
        <dbReference type="Pfam" id="PF00496"/>
    </source>
</evidence>
<dbReference type="PIRSF" id="PIRSF002741">
    <property type="entry name" value="MppA"/>
    <property type="match status" value="1"/>
</dbReference>
<keyword evidence="3" id="KW-0732">Signal</keyword>
<organism evidence="5 6">
    <name type="scientific">Hymenobacter sedentarius</name>
    <dbReference type="NCBI Taxonomy" id="1411621"/>
    <lineage>
        <taxon>Bacteria</taxon>
        <taxon>Pseudomonadati</taxon>
        <taxon>Bacteroidota</taxon>
        <taxon>Cytophagia</taxon>
        <taxon>Cytophagales</taxon>
        <taxon>Hymenobacteraceae</taxon>
        <taxon>Hymenobacter</taxon>
    </lineage>
</organism>
<gene>
    <name evidence="5" type="ORF">AUC43_06655</name>
</gene>
<dbReference type="CDD" id="cd00995">
    <property type="entry name" value="PBP2_NikA_DppA_OppA_like"/>
    <property type="match status" value="1"/>
</dbReference>
<dbReference type="Gene3D" id="3.40.190.10">
    <property type="entry name" value="Periplasmic binding protein-like II"/>
    <property type="match status" value="1"/>
</dbReference>
<reference evidence="5 6" key="1">
    <citation type="submission" date="2015-12" db="EMBL/GenBank/DDBJ databases">
        <authorList>
            <person name="Shamseldin A."/>
            <person name="Moawad H."/>
            <person name="Abd El-Rahim W.M."/>
            <person name="Sadowsky M.J."/>
        </authorList>
    </citation>
    <scope>NUCLEOTIDE SEQUENCE [LARGE SCALE GENOMIC DNA]</scope>
    <source>
        <strain evidence="5 6">DG5B</strain>
    </source>
</reference>
<dbReference type="InterPro" id="IPR000914">
    <property type="entry name" value="SBP_5_dom"/>
</dbReference>
<dbReference type="InterPro" id="IPR039424">
    <property type="entry name" value="SBP_5"/>
</dbReference>
<dbReference type="RefSeq" id="WP_068191245.1">
    <property type="nucleotide sequence ID" value="NZ_CP013909.1"/>
</dbReference>
<evidence type="ECO:0000256" key="3">
    <source>
        <dbReference type="ARBA" id="ARBA00022729"/>
    </source>
</evidence>
<proteinExistence type="inferred from homology"/>
<keyword evidence="2" id="KW-0813">Transport</keyword>
<dbReference type="SUPFAM" id="SSF53850">
    <property type="entry name" value="Periplasmic binding protein-like II"/>
    <property type="match status" value="1"/>
</dbReference>
<dbReference type="PANTHER" id="PTHR30290">
    <property type="entry name" value="PERIPLASMIC BINDING COMPONENT OF ABC TRANSPORTER"/>
    <property type="match status" value="1"/>
</dbReference>
<dbReference type="GO" id="GO:1904680">
    <property type="term" value="F:peptide transmembrane transporter activity"/>
    <property type="evidence" value="ECO:0007669"/>
    <property type="project" value="TreeGrafter"/>
</dbReference>
<protein>
    <recommendedName>
        <fullName evidence="4">Solute-binding protein family 5 domain-containing protein</fullName>
    </recommendedName>
</protein>
<evidence type="ECO:0000256" key="1">
    <source>
        <dbReference type="ARBA" id="ARBA00005695"/>
    </source>
</evidence>